<comment type="caution">
    <text evidence="3">The sequence shown here is derived from an EMBL/GenBank/DDBJ whole genome shotgun (WGS) entry which is preliminary data.</text>
</comment>
<keyword evidence="4" id="KW-1185">Reference proteome</keyword>
<dbReference type="GO" id="GO:1900271">
    <property type="term" value="P:regulation of long-term synaptic potentiation"/>
    <property type="evidence" value="ECO:0007669"/>
    <property type="project" value="TreeGrafter"/>
</dbReference>
<feature type="region of interest" description="Disordered" evidence="1">
    <location>
        <begin position="381"/>
        <end position="415"/>
    </location>
</feature>
<dbReference type="Proteomes" id="UP001162156">
    <property type="component" value="Unassembled WGS sequence"/>
</dbReference>
<protein>
    <recommendedName>
        <fullName evidence="2">Retrotransposon gag domain-containing protein</fullName>
    </recommendedName>
</protein>
<dbReference type="AlphaFoldDB" id="A0AAV8WU94"/>
<dbReference type="GO" id="GO:0005886">
    <property type="term" value="C:plasma membrane"/>
    <property type="evidence" value="ECO:0007669"/>
    <property type="project" value="TreeGrafter"/>
</dbReference>
<feature type="domain" description="Retrotransposon gag" evidence="2">
    <location>
        <begin position="202"/>
        <end position="287"/>
    </location>
</feature>
<name>A0AAV8WU94_9CUCU</name>
<proteinExistence type="predicted"/>
<dbReference type="GO" id="GO:0005737">
    <property type="term" value="C:cytoplasm"/>
    <property type="evidence" value="ECO:0007669"/>
    <property type="project" value="TreeGrafter"/>
</dbReference>
<feature type="region of interest" description="Disordered" evidence="1">
    <location>
        <begin position="320"/>
        <end position="359"/>
    </location>
</feature>
<organism evidence="3 4">
    <name type="scientific">Rhamnusium bicolor</name>
    <dbReference type="NCBI Taxonomy" id="1586634"/>
    <lineage>
        <taxon>Eukaryota</taxon>
        <taxon>Metazoa</taxon>
        <taxon>Ecdysozoa</taxon>
        <taxon>Arthropoda</taxon>
        <taxon>Hexapoda</taxon>
        <taxon>Insecta</taxon>
        <taxon>Pterygota</taxon>
        <taxon>Neoptera</taxon>
        <taxon>Endopterygota</taxon>
        <taxon>Coleoptera</taxon>
        <taxon>Polyphaga</taxon>
        <taxon>Cucujiformia</taxon>
        <taxon>Chrysomeloidea</taxon>
        <taxon>Cerambycidae</taxon>
        <taxon>Lepturinae</taxon>
        <taxon>Rhagiini</taxon>
        <taxon>Rhamnusium</taxon>
    </lineage>
</organism>
<dbReference type="GO" id="GO:0003729">
    <property type="term" value="F:mRNA binding"/>
    <property type="evidence" value="ECO:0007669"/>
    <property type="project" value="InterPro"/>
</dbReference>
<dbReference type="PANTHER" id="PTHR15962">
    <property type="entry name" value="ACTIVITY-REGULATED CYTOSKELETON-ASSOCIATED PROTEIN"/>
    <property type="match status" value="1"/>
</dbReference>
<feature type="compositionally biased region" description="Low complexity" evidence="1">
    <location>
        <begin position="329"/>
        <end position="356"/>
    </location>
</feature>
<feature type="region of interest" description="Disordered" evidence="1">
    <location>
        <begin position="1"/>
        <end position="35"/>
    </location>
</feature>
<dbReference type="PANTHER" id="PTHR15962:SF0">
    <property type="entry name" value="ACTIVITY-REGULATED CYTOSKELETON-ASSOCIATED PROTEIN"/>
    <property type="match status" value="1"/>
</dbReference>
<gene>
    <name evidence="3" type="ORF">NQ314_017541</name>
</gene>
<dbReference type="GO" id="GO:0007010">
    <property type="term" value="P:cytoskeleton organization"/>
    <property type="evidence" value="ECO:0007669"/>
    <property type="project" value="TreeGrafter"/>
</dbReference>
<reference evidence="3" key="1">
    <citation type="journal article" date="2023" name="Insect Mol. Biol.">
        <title>Genome sequencing provides insights into the evolution of gene families encoding plant cell wall-degrading enzymes in longhorned beetles.</title>
        <authorList>
            <person name="Shin N.R."/>
            <person name="Okamura Y."/>
            <person name="Kirsch R."/>
            <person name="Pauchet Y."/>
        </authorList>
    </citation>
    <scope>NUCLEOTIDE SEQUENCE</scope>
    <source>
        <strain evidence="3">RBIC_L_NR</strain>
    </source>
</reference>
<evidence type="ECO:0000256" key="1">
    <source>
        <dbReference type="SAM" id="MobiDB-lite"/>
    </source>
</evidence>
<sequence>MNLPLMPMQLRSQTRAASPRGPSPRAPRSPTSTSVSSPLFLMYIPLAGPVQGGTEPEATHDWRIRCRTNRRHGAHERGTMEGSGLLRTNSAPEIKGSMTQELPPQHMAIQKEAPLLGLGDARTQWRPLTQTVSEAHTTALTTLLEATRLISPQIQSLPNPRGPAQPDFSYGGTDEENPCEYLDRLRTYFAENRVPEASYLAVAKSTLHGPAKNWFDALNKTTINFEFFTNRFLNHFNSTAVVSQATMRLYGEKQKTNEESWLFIMRKVNLFRRLAPHTTEEQQTSIIYEQLAPQLRAHTRTAPPRSIQQLIEVTSNVEKDLGELTHPRTSSSTTTSATSTSRRPQAATNAAGSSAARPPYPCRHCGGEHYNNDCPNWRRASATNGNNPGVSSTSHQDQGNAARAGTLDNVRPTSQ</sequence>
<evidence type="ECO:0000313" key="3">
    <source>
        <dbReference type="EMBL" id="KAJ8929751.1"/>
    </source>
</evidence>
<dbReference type="GO" id="GO:0048168">
    <property type="term" value="P:regulation of neuronal synaptic plasticity"/>
    <property type="evidence" value="ECO:0007669"/>
    <property type="project" value="TreeGrafter"/>
</dbReference>
<dbReference type="GO" id="GO:0015629">
    <property type="term" value="C:actin cytoskeleton"/>
    <property type="evidence" value="ECO:0007669"/>
    <property type="project" value="TreeGrafter"/>
</dbReference>
<feature type="compositionally biased region" description="Polar residues" evidence="1">
    <location>
        <begin position="381"/>
        <end position="399"/>
    </location>
</feature>
<dbReference type="InterPro" id="IPR023263">
    <property type="entry name" value="Arc"/>
</dbReference>
<dbReference type="InterPro" id="IPR005162">
    <property type="entry name" value="Retrotrans_gag_dom"/>
</dbReference>
<dbReference type="Pfam" id="PF03732">
    <property type="entry name" value="Retrotrans_gag"/>
    <property type="match status" value="1"/>
</dbReference>
<evidence type="ECO:0000259" key="2">
    <source>
        <dbReference type="Pfam" id="PF03732"/>
    </source>
</evidence>
<accession>A0AAV8WU94</accession>
<dbReference type="EMBL" id="JANEYF010004898">
    <property type="protein sequence ID" value="KAJ8929751.1"/>
    <property type="molecule type" value="Genomic_DNA"/>
</dbReference>
<evidence type="ECO:0000313" key="4">
    <source>
        <dbReference type="Proteomes" id="UP001162156"/>
    </source>
</evidence>